<feature type="compositionally biased region" description="Basic and acidic residues" evidence="2">
    <location>
        <begin position="184"/>
        <end position="193"/>
    </location>
</feature>
<keyword evidence="3" id="KW-0067">ATP-binding</keyword>
<organism evidence="3 4">
    <name type="scientific">Striga asiatica</name>
    <name type="common">Asiatic witchweed</name>
    <name type="synonym">Buchnera asiatica</name>
    <dbReference type="NCBI Taxonomy" id="4170"/>
    <lineage>
        <taxon>Eukaryota</taxon>
        <taxon>Viridiplantae</taxon>
        <taxon>Streptophyta</taxon>
        <taxon>Embryophyta</taxon>
        <taxon>Tracheophyta</taxon>
        <taxon>Spermatophyta</taxon>
        <taxon>Magnoliopsida</taxon>
        <taxon>eudicotyledons</taxon>
        <taxon>Gunneridae</taxon>
        <taxon>Pentapetalae</taxon>
        <taxon>asterids</taxon>
        <taxon>lamiids</taxon>
        <taxon>Lamiales</taxon>
        <taxon>Orobanchaceae</taxon>
        <taxon>Buchnereae</taxon>
        <taxon>Striga</taxon>
    </lineage>
</organism>
<dbReference type="Proteomes" id="UP000325081">
    <property type="component" value="Unassembled WGS sequence"/>
</dbReference>
<keyword evidence="4" id="KW-1185">Reference proteome</keyword>
<feature type="coiled-coil region" evidence="1">
    <location>
        <begin position="22"/>
        <end position="49"/>
    </location>
</feature>
<evidence type="ECO:0000256" key="1">
    <source>
        <dbReference type="SAM" id="Coils"/>
    </source>
</evidence>
<reference evidence="4" key="1">
    <citation type="journal article" date="2019" name="Curr. Biol.">
        <title>Genome Sequence of Striga asiatica Provides Insight into the Evolution of Plant Parasitism.</title>
        <authorList>
            <person name="Yoshida S."/>
            <person name="Kim S."/>
            <person name="Wafula E.K."/>
            <person name="Tanskanen J."/>
            <person name="Kim Y.M."/>
            <person name="Honaas L."/>
            <person name="Yang Z."/>
            <person name="Spallek T."/>
            <person name="Conn C.E."/>
            <person name="Ichihashi Y."/>
            <person name="Cheong K."/>
            <person name="Cui S."/>
            <person name="Der J.P."/>
            <person name="Gundlach H."/>
            <person name="Jiao Y."/>
            <person name="Hori C."/>
            <person name="Ishida J.K."/>
            <person name="Kasahara H."/>
            <person name="Kiba T."/>
            <person name="Kim M.S."/>
            <person name="Koo N."/>
            <person name="Laohavisit A."/>
            <person name="Lee Y.H."/>
            <person name="Lumba S."/>
            <person name="McCourt P."/>
            <person name="Mortimer J.C."/>
            <person name="Mutuku J.M."/>
            <person name="Nomura T."/>
            <person name="Sasaki-Sekimoto Y."/>
            <person name="Seto Y."/>
            <person name="Wang Y."/>
            <person name="Wakatake T."/>
            <person name="Sakakibara H."/>
            <person name="Demura T."/>
            <person name="Yamaguchi S."/>
            <person name="Yoneyama K."/>
            <person name="Manabe R.I."/>
            <person name="Nelson D.C."/>
            <person name="Schulman A.H."/>
            <person name="Timko M.P."/>
            <person name="dePamphilis C.W."/>
            <person name="Choi D."/>
            <person name="Shirasu K."/>
        </authorList>
    </citation>
    <scope>NUCLEOTIDE SEQUENCE [LARGE SCALE GENOMIC DNA]</scope>
    <source>
        <strain evidence="4">cv. UVA1</strain>
    </source>
</reference>
<dbReference type="OrthoDB" id="10259843at2759"/>
<keyword evidence="1" id="KW-0175">Coiled coil</keyword>
<proteinExistence type="predicted"/>
<dbReference type="GO" id="GO:0004386">
    <property type="term" value="F:helicase activity"/>
    <property type="evidence" value="ECO:0007669"/>
    <property type="project" value="UniProtKB-KW"/>
</dbReference>
<keyword evidence="3" id="KW-0378">Hydrolase</keyword>
<evidence type="ECO:0000256" key="2">
    <source>
        <dbReference type="SAM" id="MobiDB-lite"/>
    </source>
</evidence>
<protein>
    <submittedName>
        <fullName evidence="3">ATP-dependent RNA helicase</fullName>
    </submittedName>
</protein>
<dbReference type="EMBL" id="BKCP01005405">
    <property type="protein sequence ID" value="GER37783.1"/>
    <property type="molecule type" value="Genomic_DNA"/>
</dbReference>
<sequence>MKGLDIIGVQTVKKAGSRLRSRIVAEQSIRRWSQMIEQMEDEVSSILLEEREEMALRRAKMEAKVLSCSLAKIVVHLIAHKDEICSRSKRTWFVTEKEKKLVGSGNEAISVEQAEELKMKERETRANIWLGKAKEIGAARNMLEDEEYKSENRKARRRKQEFPLLTWLIAGRRPPEGLMRSAKPEEIRQETKPRRMPLSGFNEISNSSKNWQLANEEINPNPLRELPQM</sequence>
<keyword evidence="3" id="KW-0547">Nucleotide-binding</keyword>
<accession>A0A5A7PY30</accession>
<evidence type="ECO:0000313" key="3">
    <source>
        <dbReference type="EMBL" id="GER37783.1"/>
    </source>
</evidence>
<dbReference type="AlphaFoldDB" id="A0A5A7PY30"/>
<feature type="region of interest" description="Disordered" evidence="2">
    <location>
        <begin position="184"/>
        <end position="205"/>
    </location>
</feature>
<comment type="caution">
    <text evidence="3">The sequence shown here is derived from an EMBL/GenBank/DDBJ whole genome shotgun (WGS) entry which is preliminary data.</text>
</comment>
<keyword evidence="3" id="KW-0347">Helicase</keyword>
<name>A0A5A7PY30_STRAF</name>
<gene>
    <name evidence="3" type="ORF">STAS_14215</name>
</gene>
<evidence type="ECO:0000313" key="4">
    <source>
        <dbReference type="Proteomes" id="UP000325081"/>
    </source>
</evidence>